<organism evidence="3">
    <name type="scientific">Schistosoma curassoni</name>
    <dbReference type="NCBI Taxonomy" id="6186"/>
    <lineage>
        <taxon>Eukaryota</taxon>
        <taxon>Metazoa</taxon>
        <taxon>Spiralia</taxon>
        <taxon>Lophotrochozoa</taxon>
        <taxon>Platyhelminthes</taxon>
        <taxon>Trematoda</taxon>
        <taxon>Digenea</taxon>
        <taxon>Strigeidida</taxon>
        <taxon>Schistosomatoidea</taxon>
        <taxon>Schistosomatidae</taxon>
        <taxon>Schistosoma</taxon>
    </lineage>
</organism>
<reference evidence="1 2" key="2">
    <citation type="submission" date="2018-11" db="EMBL/GenBank/DDBJ databases">
        <authorList>
            <consortium name="Pathogen Informatics"/>
        </authorList>
    </citation>
    <scope>NUCLEOTIDE SEQUENCE [LARGE SCALE GENOMIC DNA]</scope>
    <source>
        <strain evidence="1">Dakar</strain>
        <strain evidence="2">Dakar, Senegal</strain>
    </source>
</reference>
<reference evidence="3" key="1">
    <citation type="submission" date="2016-06" db="UniProtKB">
        <authorList>
            <consortium name="WormBaseParasite"/>
        </authorList>
    </citation>
    <scope>IDENTIFICATION</scope>
</reference>
<evidence type="ECO:0000313" key="2">
    <source>
        <dbReference type="Proteomes" id="UP000279833"/>
    </source>
</evidence>
<dbReference type="AlphaFoldDB" id="A0A183L5X0"/>
<dbReference type="WBParaSite" id="SCUD_0002274101-mRNA-1">
    <property type="protein sequence ID" value="SCUD_0002274101-mRNA-1"/>
    <property type="gene ID" value="SCUD_0002274101"/>
</dbReference>
<proteinExistence type="predicted"/>
<dbReference type="EMBL" id="UZAK01050520">
    <property type="protein sequence ID" value="VDP80009.1"/>
    <property type="molecule type" value="Genomic_DNA"/>
</dbReference>
<keyword evidence="2" id="KW-1185">Reference proteome</keyword>
<gene>
    <name evidence="1" type="ORF">SCUD_LOCUS22738</name>
</gene>
<dbReference type="Proteomes" id="UP000279833">
    <property type="component" value="Unassembled WGS sequence"/>
</dbReference>
<protein>
    <submittedName>
        <fullName evidence="3">Ovule protein</fullName>
    </submittedName>
</protein>
<name>A0A183L5X0_9TREM</name>
<evidence type="ECO:0000313" key="1">
    <source>
        <dbReference type="EMBL" id="VDP80009.1"/>
    </source>
</evidence>
<accession>A0A183L5X0</accession>
<evidence type="ECO:0000313" key="3">
    <source>
        <dbReference type="WBParaSite" id="SCUD_0002274101-mRNA-1"/>
    </source>
</evidence>
<sequence length="82" mass="9328">IVNNSIEDTNIPKSIVGSHIEAYWNSKKRFSGIMELPSCPSESISEMYFDAMENVQQINSQNVHASQLSQIDKCEVIKSKYF</sequence>